<dbReference type="EMBL" id="ABCP01000010">
    <property type="protein sequence ID" value="EDM48008.1"/>
    <property type="molecule type" value="Genomic_DNA"/>
</dbReference>
<keyword evidence="2" id="KW-1185">Reference proteome</keyword>
<protein>
    <submittedName>
        <fullName evidence="1">Uncharacterized protein</fullName>
    </submittedName>
</protein>
<sequence>MVNSQRFPSWAPKEVISEWKEACDEVDYWKRRFPTAEPDTEQADLLYRLLTYPDMKSVWEKLPKYQIRATSFASMVQLSSIYIETKPHNLTPKDYESWLIEVKETAMKLAKLIEFSRYDQLLQERYFSKRSKLMLENLVGHSLKFFDPNIDAEQHANTEPEYKQWPDLSPGLLSANLRKLATLDSDDQVGLLGNEQSSVKLEKPKHPNAKRSYFIKRLTQLIRSETGQPLREIVAKTTATVFDDPTLTERQIIRTAP</sequence>
<accession>A6EZN9</accession>
<dbReference type="OrthoDB" id="9926412at2"/>
<gene>
    <name evidence="1" type="ORF">MDG893_14148</name>
</gene>
<dbReference type="AlphaFoldDB" id="A6EZN9"/>
<dbReference type="RefSeq" id="WP_007153486.1">
    <property type="nucleotide sequence ID" value="NZ_ABCP01000010.1"/>
</dbReference>
<evidence type="ECO:0000313" key="2">
    <source>
        <dbReference type="Proteomes" id="UP000005856"/>
    </source>
</evidence>
<dbReference type="Proteomes" id="UP000005856">
    <property type="component" value="Unassembled WGS sequence"/>
</dbReference>
<proteinExistence type="predicted"/>
<comment type="caution">
    <text evidence="1">The sequence shown here is derived from an EMBL/GenBank/DDBJ whole genome shotgun (WGS) entry which is preliminary data.</text>
</comment>
<organism evidence="1 2">
    <name type="scientific">Marinobacter algicola DG893</name>
    <dbReference type="NCBI Taxonomy" id="443152"/>
    <lineage>
        <taxon>Bacteria</taxon>
        <taxon>Pseudomonadati</taxon>
        <taxon>Pseudomonadota</taxon>
        <taxon>Gammaproteobacteria</taxon>
        <taxon>Pseudomonadales</taxon>
        <taxon>Marinobacteraceae</taxon>
        <taxon>Marinobacter</taxon>
    </lineage>
</organism>
<evidence type="ECO:0000313" key="1">
    <source>
        <dbReference type="EMBL" id="EDM48008.1"/>
    </source>
</evidence>
<dbReference type="STRING" id="443152.MDG893_14148"/>
<reference evidence="1 2" key="1">
    <citation type="submission" date="2007-06" db="EMBL/GenBank/DDBJ databases">
        <authorList>
            <person name="Green D."/>
            <person name="Ferriera S."/>
            <person name="Johnson J."/>
            <person name="Kravitz S."/>
            <person name="Beeson K."/>
            <person name="Sutton G."/>
            <person name="Rogers Y.-H."/>
            <person name="Friedman R."/>
            <person name="Frazier M."/>
            <person name="Venter J.C."/>
        </authorList>
    </citation>
    <scope>NUCLEOTIDE SEQUENCE [LARGE SCALE GENOMIC DNA]</scope>
    <source>
        <strain evidence="1 2">DG893</strain>
    </source>
</reference>
<name>A6EZN9_9GAMM</name>